<organism evidence="2 3">
    <name type="scientific">Haliea salexigens</name>
    <dbReference type="NCBI Taxonomy" id="287487"/>
    <lineage>
        <taxon>Bacteria</taxon>
        <taxon>Pseudomonadati</taxon>
        <taxon>Pseudomonadota</taxon>
        <taxon>Gammaproteobacteria</taxon>
        <taxon>Cellvibrionales</taxon>
        <taxon>Halieaceae</taxon>
        <taxon>Haliea</taxon>
    </lineage>
</organism>
<name>A0A3C1KSH0_9GAMM</name>
<proteinExistence type="predicted"/>
<evidence type="ECO:0000313" key="2">
    <source>
        <dbReference type="EMBL" id="HAN29146.1"/>
    </source>
</evidence>
<comment type="caution">
    <text evidence="2">The sequence shown here is derived from an EMBL/GenBank/DDBJ whole genome shotgun (WGS) entry which is preliminary data.</text>
</comment>
<dbReference type="EMBL" id="DMND01000211">
    <property type="protein sequence ID" value="HAN29146.1"/>
    <property type="molecule type" value="Genomic_DNA"/>
</dbReference>
<dbReference type="InterPro" id="IPR032710">
    <property type="entry name" value="NTF2-like_dom_sf"/>
</dbReference>
<gene>
    <name evidence="2" type="ORF">DCP75_15790</name>
</gene>
<dbReference type="InterPro" id="IPR037401">
    <property type="entry name" value="SnoaL-like"/>
</dbReference>
<protein>
    <recommendedName>
        <fullName evidence="1">SnoaL-like domain-containing protein</fullName>
    </recommendedName>
</protein>
<accession>A0A3C1KSH0</accession>
<evidence type="ECO:0000259" key="1">
    <source>
        <dbReference type="Pfam" id="PF13577"/>
    </source>
</evidence>
<dbReference type="Pfam" id="PF13577">
    <property type="entry name" value="SnoaL_4"/>
    <property type="match status" value="1"/>
</dbReference>
<dbReference type="Gene3D" id="3.10.450.50">
    <property type="match status" value="1"/>
</dbReference>
<dbReference type="AlphaFoldDB" id="A0A3C1KSH0"/>
<dbReference type="SUPFAM" id="SSF54427">
    <property type="entry name" value="NTF2-like"/>
    <property type="match status" value="1"/>
</dbReference>
<feature type="domain" description="SnoaL-like" evidence="1">
    <location>
        <begin position="76"/>
        <end position="202"/>
    </location>
</feature>
<dbReference type="Proteomes" id="UP000259273">
    <property type="component" value="Unassembled WGS sequence"/>
</dbReference>
<evidence type="ECO:0000313" key="3">
    <source>
        <dbReference type="Proteomes" id="UP000259273"/>
    </source>
</evidence>
<reference evidence="2 3" key="1">
    <citation type="journal article" date="2018" name="Nat. Biotechnol.">
        <title>A standardized bacterial taxonomy based on genome phylogeny substantially revises the tree of life.</title>
        <authorList>
            <person name="Parks D.H."/>
            <person name="Chuvochina M."/>
            <person name="Waite D.W."/>
            <person name="Rinke C."/>
            <person name="Skarshewski A."/>
            <person name="Chaumeil P.A."/>
            <person name="Hugenholtz P."/>
        </authorList>
    </citation>
    <scope>NUCLEOTIDE SEQUENCE [LARGE SCALE GENOMIC DNA]</scope>
    <source>
        <strain evidence="2">UBA9158</strain>
    </source>
</reference>
<sequence length="233" mass="26281">MPSSRQPCAGLNYSASAVVTPAGAPLRLRRDDNKPGEGNMSTERQKLNKTTMGIKEGLPLEATGTDLEGLRRNIQQLMDLEAIKQLKHTYFRCIDTANLEELAPLFHRDVEVHFKGGTYEWKVDGRDDYLANIGGAFNSGTIGHHNGHQPEIQILSATEATGIWYLADHMWQLDYKSLTTGTALYWDRYVKEDGRWLIRETRYERLYEINEPLDAAPTLSSHYLGVHGTKPGH</sequence>
<dbReference type="STRING" id="1121937.GCA_000423125_02568"/>